<dbReference type="AlphaFoldDB" id="A0A3A4R257"/>
<proteinExistence type="predicted"/>
<dbReference type="InterPro" id="IPR003593">
    <property type="entry name" value="AAA+_ATPase"/>
</dbReference>
<dbReference type="PROSITE" id="PS50893">
    <property type="entry name" value="ABC_TRANSPORTER_2"/>
    <property type="match status" value="1"/>
</dbReference>
<dbReference type="PROSITE" id="PS00211">
    <property type="entry name" value="ABC_TRANSPORTER_1"/>
    <property type="match status" value="1"/>
</dbReference>
<gene>
    <name evidence="6" type="ORF">C4541_06975</name>
</gene>
<dbReference type="EMBL" id="QZJZ01000056">
    <property type="protein sequence ID" value="RJP59062.1"/>
    <property type="molecule type" value="Genomic_DNA"/>
</dbReference>
<dbReference type="InterPro" id="IPR003439">
    <property type="entry name" value="ABC_transporter-like_ATP-bd"/>
</dbReference>
<evidence type="ECO:0000256" key="3">
    <source>
        <dbReference type="ARBA" id="ARBA00022840"/>
    </source>
</evidence>
<keyword evidence="3 6" id="KW-0067">ATP-binding</keyword>
<evidence type="ECO:0000259" key="5">
    <source>
        <dbReference type="PROSITE" id="PS50893"/>
    </source>
</evidence>
<keyword evidence="2" id="KW-0547">Nucleotide-binding</keyword>
<dbReference type="PANTHER" id="PTHR42939:SF1">
    <property type="entry name" value="ABC TRANSPORTER ATP-BINDING PROTEIN ALBC-RELATED"/>
    <property type="match status" value="1"/>
</dbReference>
<accession>A0A3A4R257</accession>
<organism evidence="6 7">
    <name type="scientific">Candidatus Auribacter fodinae</name>
    <dbReference type="NCBI Taxonomy" id="2093366"/>
    <lineage>
        <taxon>Bacteria</taxon>
        <taxon>Pseudomonadati</taxon>
        <taxon>Candidatus Auribacterota</taxon>
        <taxon>Candidatus Auribacteria</taxon>
        <taxon>Candidatus Auribacterales</taxon>
        <taxon>Candidatus Auribacteraceae</taxon>
        <taxon>Candidatus Auribacter</taxon>
    </lineage>
</organism>
<feature type="domain" description="ABC transporter" evidence="5">
    <location>
        <begin position="9"/>
        <end position="243"/>
    </location>
</feature>
<evidence type="ECO:0000313" key="6">
    <source>
        <dbReference type="EMBL" id="RJP59062.1"/>
    </source>
</evidence>
<dbReference type="GO" id="GO:0005524">
    <property type="term" value="F:ATP binding"/>
    <property type="evidence" value="ECO:0007669"/>
    <property type="project" value="UniProtKB-KW"/>
</dbReference>
<name>A0A3A4R257_9BACT</name>
<dbReference type="InterPro" id="IPR051782">
    <property type="entry name" value="ABC_Transporter_VariousFunc"/>
</dbReference>
<keyword evidence="1" id="KW-0813">Transport</keyword>
<dbReference type="InterPro" id="IPR027417">
    <property type="entry name" value="P-loop_NTPase"/>
</dbReference>
<evidence type="ECO:0000256" key="1">
    <source>
        <dbReference type="ARBA" id="ARBA00022448"/>
    </source>
</evidence>
<feature type="region of interest" description="Disordered" evidence="4">
    <location>
        <begin position="290"/>
        <end position="330"/>
    </location>
</feature>
<reference evidence="6 7" key="1">
    <citation type="journal article" date="2017" name="ISME J.">
        <title>Energy and carbon metabolisms in a deep terrestrial subsurface fluid microbial community.</title>
        <authorList>
            <person name="Momper L."/>
            <person name="Jungbluth S.P."/>
            <person name="Lee M.D."/>
            <person name="Amend J.P."/>
        </authorList>
    </citation>
    <scope>NUCLEOTIDE SEQUENCE [LARGE SCALE GENOMIC DNA]</scope>
    <source>
        <strain evidence="6">SURF_26</strain>
    </source>
</reference>
<protein>
    <submittedName>
        <fullName evidence="6">ABC transporter ATP-binding protein</fullName>
    </submittedName>
</protein>
<feature type="compositionally biased region" description="Basic and acidic residues" evidence="4">
    <location>
        <begin position="321"/>
        <end position="330"/>
    </location>
</feature>
<evidence type="ECO:0000313" key="7">
    <source>
        <dbReference type="Proteomes" id="UP000266426"/>
    </source>
</evidence>
<evidence type="ECO:0000256" key="4">
    <source>
        <dbReference type="SAM" id="MobiDB-lite"/>
    </source>
</evidence>
<dbReference type="CDD" id="cd03230">
    <property type="entry name" value="ABC_DR_subfamily_A"/>
    <property type="match status" value="1"/>
</dbReference>
<dbReference type="SMART" id="SM00382">
    <property type="entry name" value="AAA"/>
    <property type="match status" value="1"/>
</dbReference>
<dbReference type="Gene3D" id="3.40.50.300">
    <property type="entry name" value="P-loop containing nucleotide triphosphate hydrolases"/>
    <property type="match status" value="1"/>
</dbReference>
<sequence length="330" mass="36845">MADNTKPVVMARNLTKVFKDFWGRPRVKAVDDISFQINQGEVYGLLGPNGSGKSTTLKLLLGLLFPTKGQISILGKPVSHVAVKQRIGFLPEESYLYGYLSARETLEFYGKLFDLTAAQRKQRAEQLLDIVGLEKVASRPVREFSKGMARRLGLAQALINDPDLIFLDEPTSGLDPIGTRQIKDLISDLKQRGKTVLLCSHLLADVEDVCDRISILYGGKIKVEGKVSDLLQNHNTLQINMPDLKMSTIEKIKKVIMETENNPDISIEHPHDRLETFFLNVVEQAVKDKDETSGAQIHLAGKKEPEPQTADQNTAETTDTDLIKHLMDKE</sequence>
<comment type="caution">
    <text evidence="6">The sequence shown here is derived from an EMBL/GenBank/DDBJ whole genome shotgun (WGS) entry which is preliminary data.</text>
</comment>
<evidence type="ECO:0000256" key="2">
    <source>
        <dbReference type="ARBA" id="ARBA00022741"/>
    </source>
</evidence>
<dbReference type="PANTHER" id="PTHR42939">
    <property type="entry name" value="ABC TRANSPORTER ATP-BINDING PROTEIN ALBC-RELATED"/>
    <property type="match status" value="1"/>
</dbReference>
<dbReference type="GO" id="GO:0016887">
    <property type="term" value="F:ATP hydrolysis activity"/>
    <property type="evidence" value="ECO:0007669"/>
    <property type="project" value="InterPro"/>
</dbReference>
<dbReference type="SUPFAM" id="SSF52540">
    <property type="entry name" value="P-loop containing nucleoside triphosphate hydrolases"/>
    <property type="match status" value="1"/>
</dbReference>
<dbReference type="InterPro" id="IPR017871">
    <property type="entry name" value="ABC_transporter-like_CS"/>
</dbReference>
<dbReference type="Proteomes" id="UP000266426">
    <property type="component" value="Unassembled WGS sequence"/>
</dbReference>
<dbReference type="Pfam" id="PF00005">
    <property type="entry name" value="ABC_tran"/>
    <property type="match status" value="1"/>
</dbReference>